<feature type="chain" id="PRO_5028101583" evidence="3">
    <location>
        <begin position="22"/>
        <end position="404"/>
    </location>
</feature>
<feature type="coiled-coil region" evidence="1">
    <location>
        <begin position="28"/>
        <end position="90"/>
    </location>
</feature>
<evidence type="ECO:0000256" key="2">
    <source>
        <dbReference type="SAM" id="MobiDB-lite"/>
    </source>
</evidence>
<feature type="compositionally biased region" description="Basic and acidic residues" evidence="2">
    <location>
        <begin position="239"/>
        <end position="253"/>
    </location>
</feature>
<evidence type="ECO:0000259" key="4">
    <source>
        <dbReference type="Pfam" id="PF01551"/>
    </source>
</evidence>
<protein>
    <submittedName>
        <fullName evidence="5">Periplasmic protein</fullName>
    </submittedName>
</protein>
<dbReference type="InterPro" id="IPR016047">
    <property type="entry name" value="M23ase_b-sheet_dom"/>
</dbReference>
<keyword evidence="3" id="KW-0732">Signal</keyword>
<evidence type="ECO:0000256" key="3">
    <source>
        <dbReference type="SAM" id="SignalP"/>
    </source>
</evidence>
<dbReference type="Gene3D" id="2.70.70.10">
    <property type="entry name" value="Glucose Permease (Domain IIA)"/>
    <property type="match status" value="1"/>
</dbReference>
<accession>A0A6S6T8F0</accession>
<dbReference type="InterPro" id="IPR050570">
    <property type="entry name" value="Cell_wall_metabolism_enzyme"/>
</dbReference>
<dbReference type="InterPro" id="IPR011055">
    <property type="entry name" value="Dup_hybrid_motif"/>
</dbReference>
<proteinExistence type="predicted"/>
<sequence>MKIIFYLLLFSFFLFSSSLFAASVESKIKQSKKQLSSKRVEYNKMDKELSDVAKKINVAKKEQNELTKKLEVLAKNIQNNEIVFQRLQKEDKKYSLALNSLNTDIDKNQKKFLDLVAKNFSLALALEELKQPTKDSVMMKEAYKLYAKTNSKEIEKLQIDIDKLKTKKERLKLKKSNIKKAIAGYQKERNEYKSKKKKQDVLVKNLARDKAIYKKRFNKIKISRKSLERKLAKLKIIKRSNDKERRARQEAKRNAVSNNRRKIPKTVASAPPIAKYKGGKTISPLKGSRLIKKFGTYVDPIYKFKIFNKSITLKAPHIGSKVRSVLAGKVVFAENSGGMLGKVVIVEHANNIHTIYAKLSRLAPGIHVGKRLSLGTIIGKVDKSLMFEVTKNNKHMNPLKLIKL</sequence>
<dbReference type="PANTHER" id="PTHR21666:SF270">
    <property type="entry name" value="MUREIN HYDROLASE ACTIVATOR ENVC"/>
    <property type="match status" value="1"/>
</dbReference>
<evidence type="ECO:0000313" key="5">
    <source>
        <dbReference type="EMBL" id="CAA6814496.1"/>
    </source>
</evidence>
<feature type="region of interest" description="Disordered" evidence="2">
    <location>
        <begin position="239"/>
        <end position="261"/>
    </location>
</feature>
<gene>
    <name evidence="5" type="ORF">HELGO_WM6686</name>
</gene>
<dbReference type="EMBL" id="CACVAX010000041">
    <property type="protein sequence ID" value="CAA6814496.1"/>
    <property type="molecule type" value="Genomic_DNA"/>
</dbReference>
<dbReference type="PANTHER" id="PTHR21666">
    <property type="entry name" value="PEPTIDASE-RELATED"/>
    <property type="match status" value="1"/>
</dbReference>
<dbReference type="AlphaFoldDB" id="A0A6S6T8F0"/>
<name>A0A6S6T8F0_9BACT</name>
<dbReference type="GO" id="GO:0004222">
    <property type="term" value="F:metalloendopeptidase activity"/>
    <property type="evidence" value="ECO:0007669"/>
    <property type="project" value="TreeGrafter"/>
</dbReference>
<organism evidence="5">
    <name type="scientific">uncultured Sulfurovum sp</name>
    <dbReference type="NCBI Taxonomy" id="269237"/>
    <lineage>
        <taxon>Bacteria</taxon>
        <taxon>Pseudomonadati</taxon>
        <taxon>Campylobacterota</taxon>
        <taxon>Epsilonproteobacteria</taxon>
        <taxon>Campylobacterales</taxon>
        <taxon>Sulfurovaceae</taxon>
        <taxon>Sulfurovum</taxon>
        <taxon>environmental samples</taxon>
    </lineage>
</organism>
<reference evidence="5" key="1">
    <citation type="submission" date="2020-01" db="EMBL/GenBank/DDBJ databases">
        <authorList>
            <person name="Meier V. D."/>
            <person name="Meier V D."/>
        </authorList>
    </citation>
    <scope>NUCLEOTIDE SEQUENCE</scope>
    <source>
        <strain evidence="5">HLG_WM_MAG_04</strain>
    </source>
</reference>
<feature type="signal peptide" evidence="3">
    <location>
        <begin position="1"/>
        <end position="21"/>
    </location>
</feature>
<feature type="coiled-coil region" evidence="1">
    <location>
        <begin position="147"/>
        <end position="195"/>
    </location>
</feature>
<dbReference type="Pfam" id="PF01551">
    <property type="entry name" value="Peptidase_M23"/>
    <property type="match status" value="1"/>
</dbReference>
<evidence type="ECO:0000256" key="1">
    <source>
        <dbReference type="SAM" id="Coils"/>
    </source>
</evidence>
<feature type="domain" description="M23ase beta-sheet core" evidence="4">
    <location>
        <begin position="308"/>
        <end position="398"/>
    </location>
</feature>
<dbReference type="CDD" id="cd12797">
    <property type="entry name" value="M23_peptidase"/>
    <property type="match status" value="1"/>
</dbReference>
<dbReference type="SUPFAM" id="SSF51261">
    <property type="entry name" value="Duplicated hybrid motif"/>
    <property type="match status" value="1"/>
</dbReference>
<keyword evidence="1" id="KW-0175">Coiled coil</keyword>